<evidence type="ECO:0000313" key="2">
    <source>
        <dbReference type="Proteomes" id="UP001372338"/>
    </source>
</evidence>
<reference evidence="1 2" key="1">
    <citation type="submission" date="2024-01" db="EMBL/GenBank/DDBJ databases">
        <title>The genomes of 5 underutilized Papilionoideae crops provide insights into root nodulation and disease resistanc.</title>
        <authorList>
            <person name="Yuan L."/>
        </authorList>
    </citation>
    <scope>NUCLEOTIDE SEQUENCE [LARGE SCALE GENOMIC DNA]</scope>
    <source>
        <strain evidence="1">ZHUSHIDOU_FW_LH</strain>
        <tissue evidence="1">Leaf</tissue>
    </source>
</reference>
<comment type="caution">
    <text evidence="1">The sequence shown here is derived from an EMBL/GenBank/DDBJ whole genome shotgun (WGS) entry which is preliminary data.</text>
</comment>
<organism evidence="1 2">
    <name type="scientific">Crotalaria pallida</name>
    <name type="common">Smooth rattlebox</name>
    <name type="synonym">Crotalaria striata</name>
    <dbReference type="NCBI Taxonomy" id="3830"/>
    <lineage>
        <taxon>Eukaryota</taxon>
        <taxon>Viridiplantae</taxon>
        <taxon>Streptophyta</taxon>
        <taxon>Embryophyta</taxon>
        <taxon>Tracheophyta</taxon>
        <taxon>Spermatophyta</taxon>
        <taxon>Magnoliopsida</taxon>
        <taxon>eudicotyledons</taxon>
        <taxon>Gunneridae</taxon>
        <taxon>Pentapetalae</taxon>
        <taxon>rosids</taxon>
        <taxon>fabids</taxon>
        <taxon>Fabales</taxon>
        <taxon>Fabaceae</taxon>
        <taxon>Papilionoideae</taxon>
        <taxon>50 kb inversion clade</taxon>
        <taxon>genistoids sensu lato</taxon>
        <taxon>core genistoids</taxon>
        <taxon>Crotalarieae</taxon>
        <taxon>Crotalaria</taxon>
    </lineage>
</organism>
<name>A0AAN9F4P8_CROPI</name>
<dbReference type="Proteomes" id="UP001372338">
    <property type="component" value="Unassembled WGS sequence"/>
</dbReference>
<accession>A0AAN9F4P8</accession>
<keyword evidence="2" id="KW-1185">Reference proteome</keyword>
<evidence type="ECO:0000313" key="1">
    <source>
        <dbReference type="EMBL" id="KAK7267856.1"/>
    </source>
</evidence>
<gene>
    <name evidence="1" type="ORF">RIF29_20535</name>
</gene>
<proteinExistence type="predicted"/>
<sequence>MAEEEGMLTVLFEPMRGDMVLISFTNEEVFETLYNGSKAFFDSWFSGFVEWSPDLVCQSRDAWLRVIGAPLHARTFSFFTLLTAPKGEQVKIHPATVLIWSAWVLV</sequence>
<dbReference type="AlphaFoldDB" id="A0AAN9F4P8"/>
<protein>
    <submittedName>
        <fullName evidence="1">Uncharacterized protein</fullName>
    </submittedName>
</protein>
<dbReference type="EMBL" id="JAYWIO010000004">
    <property type="protein sequence ID" value="KAK7267856.1"/>
    <property type="molecule type" value="Genomic_DNA"/>
</dbReference>